<dbReference type="AlphaFoldDB" id="A0A918NWP5"/>
<comment type="caution">
    <text evidence="1">The sequence shown here is derived from an EMBL/GenBank/DDBJ whole genome shotgun (WGS) entry which is preliminary data.</text>
</comment>
<reference evidence="1" key="2">
    <citation type="submission" date="2020-09" db="EMBL/GenBank/DDBJ databases">
        <authorList>
            <person name="Sun Q."/>
            <person name="Ohkuma M."/>
        </authorList>
    </citation>
    <scope>NUCLEOTIDE SEQUENCE</scope>
    <source>
        <strain evidence="1">JCM 4956</strain>
    </source>
</reference>
<sequence length="183" mass="20007">MSTDSTAVVEDGAPLFELDLGMAELVRMSDVLARWETRPWAEVQEMAQLIGPRLLGQLVGRGLWDDWSAAEQASLHWAMAEGHSVGCVLESYARREYVAPRIHFLRQAIDRTAVACGAYGHTRVSSGSSLGQAEEYLARFTALPEGWRVEVMRRAASGGDIVAAIAEAAVSRNVLRSVYGMKV</sequence>
<dbReference type="EMBL" id="BMWD01000061">
    <property type="protein sequence ID" value="GGX99769.1"/>
    <property type="molecule type" value="Genomic_DNA"/>
</dbReference>
<protein>
    <submittedName>
        <fullName evidence="1">Uncharacterized protein</fullName>
    </submittedName>
</protein>
<keyword evidence="2" id="KW-1185">Reference proteome</keyword>
<dbReference type="RefSeq" id="WP_190040334.1">
    <property type="nucleotide sequence ID" value="NZ_BMWD01000061.1"/>
</dbReference>
<gene>
    <name evidence="1" type="ORF">GCM10010515_77290</name>
</gene>
<evidence type="ECO:0000313" key="2">
    <source>
        <dbReference type="Proteomes" id="UP000645555"/>
    </source>
</evidence>
<accession>A0A918NWP5</accession>
<reference evidence="1" key="1">
    <citation type="journal article" date="2014" name="Int. J. Syst. Evol. Microbiol.">
        <title>Complete genome sequence of Corynebacterium casei LMG S-19264T (=DSM 44701T), isolated from a smear-ripened cheese.</title>
        <authorList>
            <consortium name="US DOE Joint Genome Institute (JGI-PGF)"/>
            <person name="Walter F."/>
            <person name="Albersmeier A."/>
            <person name="Kalinowski J."/>
            <person name="Ruckert C."/>
        </authorList>
    </citation>
    <scope>NUCLEOTIDE SEQUENCE</scope>
    <source>
        <strain evidence="1">JCM 4956</strain>
    </source>
</reference>
<proteinExistence type="predicted"/>
<evidence type="ECO:0000313" key="1">
    <source>
        <dbReference type="EMBL" id="GGX99769.1"/>
    </source>
</evidence>
<organism evidence="1 2">
    <name type="scientific">Streptomyces fructofermentans</name>
    <dbReference type="NCBI Taxonomy" id="152141"/>
    <lineage>
        <taxon>Bacteria</taxon>
        <taxon>Bacillati</taxon>
        <taxon>Actinomycetota</taxon>
        <taxon>Actinomycetes</taxon>
        <taxon>Kitasatosporales</taxon>
        <taxon>Streptomycetaceae</taxon>
        <taxon>Streptomyces</taxon>
    </lineage>
</organism>
<name>A0A918NWP5_9ACTN</name>
<dbReference type="Proteomes" id="UP000645555">
    <property type="component" value="Unassembled WGS sequence"/>
</dbReference>